<comment type="caution">
    <text evidence="1">The sequence shown here is derived from an EMBL/GenBank/DDBJ whole genome shotgun (WGS) entry which is preliminary data.</text>
</comment>
<proteinExistence type="predicted"/>
<sequence>MALRLPVYLSLSFLQTKLQKKWLKEVVAPLLCVEDACSTASGSEDVEAEATVVAVIGVVVHSCGDKEEKWVPVTKLGPLVKDGKISSLEISYLQIYRPAILLRSNHSLENSLPQLSLSGTRTAAPSTSWSLVVNLRKQYCILGFMILERHGDEGARDVEQHGGKVNWRVSRL</sequence>
<evidence type="ECO:0000313" key="2">
    <source>
        <dbReference type="Proteomes" id="UP001457282"/>
    </source>
</evidence>
<dbReference type="Gene3D" id="3.30.160.20">
    <property type="match status" value="1"/>
</dbReference>
<name>A0AAW1WC67_RUBAR</name>
<dbReference type="AlphaFoldDB" id="A0AAW1WC67"/>
<accession>A0AAW1WC67</accession>
<organism evidence="1 2">
    <name type="scientific">Rubus argutus</name>
    <name type="common">Southern blackberry</name>
    <dbReference type="NCBI Taxonomy" id="59490"/>
    <lineage>
        <taxon>Eukaryota</taxon>
        <taxon>Viridiplantae</taxon>
        <taxon>Streptophyta</taxon>
        <taxon>Embryophyta</taxon>
        <taxon>Tracheophyta</taxon>
        <taxon>Spermatophyta</taxon>
        <taxon>Magnoliopsida</taxon>
        <taxon>eudicotyledons</taxon>
        <taxon>Gunneridae</taxon>
        <taxon>Pentapetalae</taxon>
        <taxon>rosids</taxon>
        <taxon>fabids</taxon>
        <taxon>Rosales</taxon>
        <taxon>Rosaceae</taxon>
        <taxon>Rosoideae</taxon>
        <taxon>Rosoideae incertae sedis</taxon>
        <taxon>Rubus</taxon>
    </lineage>
</organism>
<protein>
    <submittedName>
        <fullName evidence="1">Uncharacterized protein</fullName>
    </submittedName>
</protein>
<dbReference type="Proteomes" id="UP001457282">
    <property type="component" value="Unassembled WGS sequence"/>
</dbReference>
<reference evidence="1 2" key="1">
    <citation type="journal article" date="2023" name="G3 (Bethesda)">
        <title>A chromosome-length genome assembly and annotation of blackberry (Rubus argutus, cv. 'Hillquist').</title>
        <authorList>
            <person name="Bruna T."/>
            <person name="Aryal R."/>
            <person name="Dudchenko O."/>
            <person name="Sargent D.J."/>
            <person name="Mead D."/>
            <person name="Buti M."/>
            <person name="Cavallini A."/>
            <person name="Hytonen T."/>
            <person name="Andres J."/>
            <person name="Pham M."/>
            <person name="Weisz D."/>
            <person name="Mascagni F."/>
            <person name="Usai G."/>
            <person name="Natali L."/>
            <person name="Bassil N."/>
            <person name="Fernandez G.E."/>
            <person name="Lomsadze A."/>
            <person name="Armour M."/>
            <person name="Olukolu B."/>
            <person name="Poorten T."/>
            <person name="Britton C."/>
            <person name="Davik J."/>
            <person name="Ashrafi H."/>
            <person name="Aiden E.L."/>
            <person name="Borodovsky M."/>
            <person name="Worthington M."/>
        </authorList>
    </citation>
    <scope>NUCLEOTIDE SEQUENCE [LARGE SCALE GENOMIC DNA]</scope>
    <source>
        <strain evidence="1">PI 553951</strain>
    </source>
</reference>
<keyword evidence="2" id="KW-1185">Reference proteome</keyword>
<evidence type="ECO:0000313" key="1">
    <source>
        <dbReference type="EMBL" id="KAK9921610.1"/>
    </source>
</evidence>
<dbReference type="EMBL" id="JBEDUW010000006">
    <property type="protein sequence ID" value="KAK9921610.1"/>
    <property type="molecule type" value="Genomic_DNA"/>
</dbReference>
<gene>
    <name evidence="1" type="ORF">M0R45_030114</name>
</gene>